<dbReference type="GO" id="GO:0016787">
    <property type="term" value="F:hydrolase activity"/>
    <property type="evidence" value="ECO:0007669"/>
    <property type="project" value="UniProtKB-KW"/>
</dbReference>
<accession>A0A415DUY2</accession>
<dbReference type="Pfam" id="PF01850">
    <property type="entry name" value="PIN"/>
    <property type="match status" value="1"/>
</dbReference>
<evidence type="ECO:0000256" key="1">
    <source>
        <dbReference type="ARBA" id="ARBA00001946"/>
    </source>
</evidence>
<protein>
    <submittedName>
        <fullName evidence="7">PIN domain nuclease</fullName>
    </submittedName>
</protein>
<comment type="cofactor">
    <cofactor evidence="1">
        <name>Mg(2+)</name>
        <dbReference type="ChEBI" id="CHEBI:18420"/>
    </cofactor>
</comment>
<keyword evidence="8" id="KW-1185">Reference proteome</keyword>
<evidence type="ECO:0000259" key="6">
    <source>
        <dbReference type="PROSITE" id="PS50926"/>
    </source>
</evidence>
<dbReference type="Gene3D" id="3.40.50.1010">
    <property type="entry name" value="5'-nuclease"/>
    <property type="match status" value="1"/>
</dbReference>
<evidence type="ECO:0000313" key="8">
    <source>
        <dbReference type="Proteomes" id="UP000284841"/>
    </source>
</evidence>
<evidence type="ECO:0000256" key="5">
    <source>
        <dbReference type="SAM" id="Phobius"/>
    </source>
</evidence>
<evidence type="ECO:0000313" key="7">
    <source>
        <dbReference type="EMBL" id="RHJ84000.1"/>
    </source>
</evidence>
<keyword evidence="2" id="KW-0540">Nuclease</keyword>
<dbReference type="InterPro" id="IPR002792">
    <property type="entry name" value="TRAM_dom"/>
</dbReference>
<dbReference type="Pfam" id="PF01938">
    <property type="entry name" value="TRAM"/>
    <property type="match status" value="1"/>
</dbReference>
<dbReference type="GeneID" id="83002780"/>
<feature type="transmembrane region" description="Helical" evidence="5">
    <location>
        <begin position="90"/>
        <end position="112"/>
    </location>
</feature>
<evidence type="ECO:0000256" key="2">
    <source>
        <dbReference type="ARBA" id="ARBA00022722"/>
    </source>
</evidence>
<dbReference type="EMBL" id="QRMS01000007">
    <property type="protein sequence ID" value="RHJ84000.1"/>
    <property type="molecule type" value="Genomic_DNA"/>
</dbReference>
<keyword evidence="5" id="KW-0812">Transmembrane</keyword>
<dbReference type="PANTHER" id="PTHR11603">
    <property type="entry name" value="AAA FAMILY ATPASE"/>
    <property type="match status" value="1"/>
</dbReference>
<name>A0A415DUY2_9FIRM</name>
<dbReference type="RefSeq" id="WP_067533065.1">
    <property type="nucleotide sequence ID" value="NZ_AP025567.1"/>
</dbReference>
<dbReference type="STRING" id="1776384.GCA_900086585_00362"/>
<dbReference type="SUPFAM" id="SSF88723">
    <property type="entry name" value="PIN domain-like"/>
    <property type="match status" value="1"/>
</dbReference>
<evidence type="ECO:0000256" key="4">
    <source>
        <dbReference type="ARBA" id="ARBA00022842"/>
    </source>
</evidence>
<feature type="transmembrane region" description="Helical" evidence="5">
    <location>
        <begin position="118"/>
        <end position="139"/>
    </location>
</feature>
<feature type="transmembrane region" description="Helical" evidence="5">
    <location>
        <begin position="42"/>
        <end position="63"/>
    </location>
</feature>
<feature type="domain" description="TRAM" evidence="6">
    <location>
        <begin position="305"/>
        <end position="366"/>
    </location>
</feature>
<reference evidence="7 8" key="1">
    <citation type="submission" date="2018-08" db="EMBL/GenBank/DDBJ databases">
        <title>A genome reference for cultivated species of the human gut microbiota.</title>
        <authorList>
            <person name="Zou Y."/>
            <person name="Xue W."/>
            <person name="Luo G."/>
        </authorList>
    </citation>
    <scope>NUCLEOTIDE SEQUENCE [LARGE SCALE GENOMIC DNA]</scope>
    <source>
        <strain evidence="7 8">AM07-24</strain>
    </source>
</reference>
<gene>
    <name evidence="7" type="ORF">DW099_17510</name>
</gene>
<dbReference type="OrthoDB" id="9780734at2"/>
<dbReference type="SMART" id="SM00670">
    <property type="entry name" value="PINc"/>
    <property type="match status" value="1"/>
</dbReference>
<sequence>MLKKMLRIVVTILGAIIGYGVFQLIGYWLIKSGVDINGTFTQGQQIGIGIVFAIIFGIIFFRLTPAISRQSAKVADNIEDDLRGVSANDLFVGVIGLITGLLIALLITQIYVSISNRYLYTVITIITYLVLGYLGVVIATKKGKEMISMIVANKKQNVQQEPIFSKTKKKAEGVPKIFDTSVIIDGRIAEIMKTGFLEGPIVIPEFVLVELRHIADSSDSLKRTRGRRGLDILNKIQSDYGIEIYNTDNEKSLREIPEVDVKLLKLAQLMNGKVVTNDFNLNKVAAINGVSVLNINELANTLKPVVLPGEQMTVSLVKQGKDNSQAIAYLDDGTMIVVEDGRKMIGKTTNINVTSVLQTSAGRMIFGRLKNN</sequence>
<keyword evidence="5" id="KW-1133">Transmembrane helix</keyword>
<dbReference type="InterPro" id="IPR052041">
    <property type="entry name" value="Nucleic_acid_metab_PIN/TRAM"/>
</dbReference>
<keyword evidence="5" id="KW-0472">Membrane</keyword>
<keyword evidence="3" id="KW-0378">Hydrolase</keyword>
<proteinExistence type="predicted"/>
<comment type="caution">
    <text evidence="7">The sequence shown here is derived from an EMBL/GenBank/DDBJ whole genome shotgun (WGS) entry which is preliminary data.</text>
</comment>
<organism evidence="7 8">
    <name type="scientific">Emergencia timonensis</name>
    <dbReference type="NCBI Taxonomy" id="1776384"/>
    <lineage>
        <taxon>Bacteria</taxon>
        <taxon>Bacillati</taxon>
        <taxon>Bacillota</taxon>
        <taxon>Clostridia</taxon>
        <taxon>Peptostreptococcales</taxon>
        <taxon>Anaerovoracaceae</taxon>
        <taxon>Emergencia</taxon>
    </lineage>
</organism>
<dbReference type="InterPro" id="IPR002716">
    <property type="entry name" value="PIN_dom"/>
</dbReference>
<dbReference type="GO" id="GO:0004518">
    <property type="term" value="F:nuclease activity"/>
    <property type="evidence" value="ECO:0007669"/>
    <property type="project" value="UniProtKB-KW"/>
</dbReference>
<evidence type="ECO:0000256" key="3">
    <source>
        <dbReference type="ARBA" id="ARBA00022801"/>
    </source>
</evidence>
<dbReference type="AlphaFoldDB" id="A0A415DUY2"/>
<dbReference type="CDD" id="cd09877">
    <property type="entry name" value="PIN_YacL-like"/>
    <property type="match status" value="1"/>
</dbReference>
<keyword evidence="4" id="KW-0460">Magnesium</keyword>
<dbReference type="PROSITE" id="PS50926">
    <property type="entry name" value="TRAM"/>
    <property type="match status" value="1"/>
</dbReference>
<dbReference type="PANTHER" id="PTHR11603:SF147">
    <property type="entry name" value="MEMBRANE PROTEIN"/>
    <property type="match status" value="1"/>
</dbReference>
<feature type="transmembrane region" description="Helical" evidence="5">
    <location>
        <begin position="7"/>
        <end position="30"/>
    </location>
</feature>
<dbReference type="Proteomes" id="UP000284841">
    <property type="component" value="Unassembled WGS sequence"/>
</dbReference>
<dbReference type="InterPro" id="IPR029060">
    <property type="entry name" value="PIN-like_dom_sf"/>
</dbReference>